<protein>
    <recommendedName>
        <fullName evidence="5">Nuclease associated modular domain-containing protein</fullName>
    </recommendedName>
</protein>
<proteinExistence type="predicted"/>
<dbReference type="PANTHER" id="PTHR34199:SF2">
    <property type="entry name" value="NUMOD3 MOTIF FAMILY PROTEIN, EXPRESSED"/>
    <property type="match status" value="1"/>
</dbReference>
<evidence type="ECO:0008006" key="5">
    <source>
        <dbReference type="Google" id="ProtNLM"/>
    </source>
</evidence>
<gene>
    <name evidence="3" type="ORF">Cgig2_028988</name>
</gene>
<keyword evidence="1" id="KW-0175">Coiled coil</keyword>
<comment type="caution">
    <text evidence="3">The sequence shown here is derived from an EMBL/GenBank/DDBJ whole genome shotgun (WGS) entry which is preliminary data.</text>
</comment>
<evidence type="ECO:0000313" key="3">
    <source>
        <dbReference type="EMBL" id="KAJ8431771.1"/>
    </source>
</evidence>
<organism evidence="3 4">
    <name type="scientific">Carnegiea gigantea</name>
    <dbReference type="NCBI Taxonomy" id="171969"/>
    <lineage>
        <taxon>Eukaryota</taxon>
        <taxon>Viridiplantae</taxon>
        <taxon>Streptophyta</taxon>
        <taxon>Embryophyta</taxon>
        <taxon>Tracheophyta</taxon>
        <taxon>Spermatophyta</taxon>
        <taxon>Magnoliopsida</taxon>
        <taxon>eudicotyledons</taxon>
        <taxon>Gunneridae</taxon>
        <taxon>Pentapetalae</taxon>
        <taxon>Caryophyllales</taxon>
        <taxon>Cactineae</taxon>
        <taxon>Cactaceae</taxon>
        <taxon>Cactoideae</taxon>
        <taxon>Echinocereeae</taxon>
        <taxon>Carnegiea</taxon>
    </lineage>
</organism>
<accession>A0A9Q1JV04</accession>
<feature type="region of interest" description="Disordered" evidence="2">
    <location>
        <begin position="130"/>
        <end position="164"/>
    </location>
</feature>
<feature type="coiled-coil region" evidence="1">
    <location>
        <begin position="212"/>
        <end position="270"/>
    </location>
</feature>
<dbReference type="AlphaFoldDB" id="A0A9Q1JV04"/>
<dbReference type="EMBL" id="JAKOGI010000664">
    <property type="protein sequence ID" value="KAJ8431771.1"/>
    <property type="molecule type" value="Genomic_DNA"/>
</dbReference>
<evidence type="ECO:0000256" key="1">
    <source>
        <dbReference type="SAM" id="Coils"/>
    </source>
</evidence>
<evidence type="ECO:0000313" key="4">
    <source>
        <dbReference type="Proteomes" id="UP001153076"/>
    </source>
</evidence>
<name>A0A9Q1JV04_9CARY</name>
<evidence type="ECO:0000256" key="2">
    <source>
        <dbReference type="SAM" id="MobiDB-lite"/>
    </source>
</evidence>
<sequence>MKLAIAGHAQSKETREKIAAGLRMDWQRRCERLKLQETSLFDWENLIADAARKGFLEEEELLWNSFEILKEQLQQEWLDSIEYRKTMPRHKGSRRGPKSLEQRRRIAEAIVAKWADPEYRSKVRSGMAKYYGTPEGAERRAQKKPSREGQTANTPKRKANKPERSAINEFKTRAQQRKLKKRATLKFKDPLASTKLEMLKSIRAQRAVSESKNEALQVLQRAELLIKEAEKAAKALELAAMKSPVAQASLMETRKLIAEAMQSMETIKNRQLKSQADISSKNQNFAQENAEALTEDLSQDQESINGVASPQLGGGHVNPYKLTMLEEMDVDYQLPTNLIGYELHKLGIKGVTEKMELGKVKYHRDSKPNGAVRLTGISSPNRAKLQNHHKQIPVTGKAVTKKWVRGRLVEVSDRE</sequence>
<dbReference type="PANTHER" id="PTHR34199">
    <property type="entry name" value="NUMOD3 MOTIF FAMILY PROTEIN, EXPRESSED"/>
    <property type="match status" value="1"/>
</dbReference>
<keyword evidence="4" id="KW-1185">Reference proteome</keyword>
<dbReference type="Proteomes" id="UP001153076">
    <property type="component" value="Unassembled WGS sequence"/>
</dbReference>
<reference evidence="3" key="1">
    <citation type="submission" date="2022-04" db="EMBL/GenBank/DDBJ databases">
        <title>Carnegiea gigantea Genome sequencing and assembly v2.</title>
        <authorList>
            <person name="Copetti D."/>
            <person name="Sanderson M.J."/>
            <person name="Burquez A."/>
            <person name="Wojciechowski M.F."/>
        </authorList>
    </citation>
    <scope>NUCLEOTIDE SEQUENCE</scope>
    <source>
        <strain evidence="3">SGP5-SGP5p</strain>
        <tissue evidence="3">Aerial part</tissue>
    </source>
</reference>
<dbReference type="OrthoDB" id="1935413at2759"/>